<feature type="compositionally biased region" description="Basic and acidic residues" evidence="1">
    <location>
        <begin position="264"/>
        <end position="278"/>
    </location>
</feature>
<protein>
    <submittedName>
        <fullName evidence="2">Uncharacterized protein</fullName>
    </submittedName>
</protein>
<feature type="compositionally biased region" description="Basic and acidic residues" evidence="1">
    <location>
        <begin position="519"/>
        <end position="537"/>
    </location>
</feature>
<feature type="compositionally biased region" description="Polar residues" evidence="1">
    <location>
        <begin position="744"/>
        <end position="753"/>
    </location>
</feature>
<dbReference type="Proteomes" id="UP000324222">
    <property type="component" value="Unassembled WGS sequence"/>
</dbReference>
<feature type="compositionally biased region" description="Basic residues" evidence="1">
    <location>
        <begin position="162"/>
        <end position="174"/>
    </location>
</feature>
<dbReference type="OrthoDB" id="6373604at2759"/>
<feature type="compositionally biased region" description="Polar residues" evidence="1">
    <location>
        <begin position="118"/>
        <end position="142"/>
    </location>
</feature>
<dbReference type="AlphaFoldDB" id="A0A5B7F600"/>
<accession>A0A5B7F600</accession>
<reference evidence="2 3" key="1">
    <citation type="submission" date="2019-05" db="EMBL/GenBank/DDBJ databases">
        <title>Another draft genome of Portunus trituberculatus and its Hox gene families provides insights of decapod evolution.</title>
        <authorList>
            <person name="Jeong J.-H."/>
            <person name="Song I."/>
            <person name="Kim S."/>
            <person name="Choi T."/>
            <person name="Kim D."/>
            <person name="Ryu S."/>
            <person name="Kim W."/>
        </authorList>
    </citation>
    <scope>NUCLEOTIDE SEQUENCE [LARGE SCALE GENOMIC DNA]</scope>
    <source>
        <tissue evidence="2">Muscle</tissue>
    </source>
</reference>
<organism evidence="2 3">
    <name type="scientific">Portunus trituberculatus</name>
    <name type="common">Swimming crab</name>
    <name type="synonym">Neptunus trituberculatus</name>
    <dbReference type="NCBI Taxonomy" id="210409"/>
    <lineage>
        <taxon>Eukaryota</taxon>
        <taxon>Metazoa</taxon>
        <taxon>Ecdysozoa</taxon>
        <taxon>Arthropoda</taxon>
        <taxon>Crustacea</taxon>
        <taxon>Multicrustacea</taxon>
        <taxon>Malacostraca</taxon>
        <taxon>Eumalacostraca</taxon>
        <taxon>Eucarida</taxon>
        <taxon>Decapoda</taxon>
        <taxon>Pleocyemata</taxon>
        <taxon>Brachyura</taxon>
        <taxon>Eubrachyura</taxon>
        <taxon>Portunoidea</taxon>
        <taxon>Portunidae</taxon>
        <taxon>Portuninae</taxon>
        <taxon>Portunus</taxon>
    </lineage>
</organism>
<feature type="compositionally biased region" description="Polar residues" evidence="1">
    <location>
        <begin position="288"/>
        <end position="297"/>
    </location>
</feature>
<sequence>MEVDSWVSVQARRERFEQLYEDSPIVSPQNAPPFHPTPRPRTLSVPYKNSPNCDELRTSRAKNTPIINHESNYKLLKYASNNDSCLGNSEVPFSGKVLKNIKMKEQGIHSGQKDEVSAESNATPISSATKKTSVFKPSSSITNRRDMQDEGAETPTSDTQGKRGRFFSHMRSRSHGNFALKRDSSAETSTTVGQQNGVMGLKENKVHWLTPKYKQRSIDNLLSGEDSKCISSFEGKQKLVSNVVKNMKNKETPTVLRKFSFSSKNEKDVKNKENKEKSLLPNAKHKQSSIFSSVSDKSNNHKSSSRDSGINMDHRLTTEEKTSKTKSHASDIAIVPVLIAKAVAEVASKRCAAQTYDKTGSASSLSSEDRLCDPPARPPRRRAAGLGPNPRRKSKAPSPPSQSSPIAISQNQEIHGDSVYQISSPDASPDITSRRFRDSTDHFKSCESIASCYSPERSFENLHETLHVTSTPVSKCTSSIDSKPRCKSSSGQRHRDDDKKGVFKSEILSVNLKNVKGNSEGKNHQDKNDTSEQKSTTEVEGLPPGPPPKKPPRTFAYDIYKNISMPSLEIESDEGNKKEKTEEKSSPPIYAVPVKKKNNKMTLKPPVRSKSDLSKESNKPSVAPKPPHVLAKAKRASLVDPLSNVEKDEEAAITSEFQRQAHVRYSLRKLNQSSPTSSRDKRENTQDNSHSEHVDSSSEIPYHPDYSTIDYEDDNDLTVDYSRPKRDSSSKVSSSPESGEIKSQLMSKSSPNKDNYHSEYEDIAPITSSSLSTENEQPLSLTYCFANAPLPDVTHLHTKRSMSDETLYKGCKKEEPVYATPSFKTNNYQRDQTSQKELHYMFFVLVPGIQHSGQVHHWLS</sequence>
<feature type="region of interest" description="Disordered" evidence="1">
    <location>
        <begin position="24"/>
        <end position="57"/>
    </location>
</feature>
<name>A0A5B7F600_PORTR</name>
<feature type="compositionally biased region" description="Basic and acidic residues" evidence="1">
    <location>
        <begin position="678"/>
        <end position="696"/>
    </location>
</feature>
<evidence type="ECO:0000313" key="2">
    <source>
        <dbReference type="EMBL" id="MPC40513.1"/>
    </source>
</evidence>
<comment type="caution">
    <text evidence="2">The sequence shown here is derived from an EMBL/GenBank/DDBJ whole genome shotgun (WGS) entry which is preliminary data.</text>
</comment>
<feature type="compositionally biased region" description="Basic and acidic residues" evidence="1">
    <location>
        <begin position="432"/>
        <end position="441"/>
    </location>
</feature>
<gene>
    <name evidence="2" type="ORF">E2C01_034073</name>
</gene>
<evidence type="ECO:0000313" key="3">
    <source>
        <dbReference type="Proteomes" id="UP000324222"/>
    </source>
</evidence>
<feature type="region of interest" description="Disordered" evidence="1">
    <location>
        <begin position="469"/>
        <end position="757"/>
    </location>
</feature>
<keyword evidence="3" id="KW-1185">Reference proteome</keyword>
<feature type="region of interest" description="Disordered" evidence="1">
    <location>
        <begin position="264"/>
        <end position="314"/>
    </location>
</feature>
<feature type="region of interest" description="Disordered" evidence="1">
    <location>
        <begin position="106"/>
        <end position="192"/>
    </location>
</feature>
<proteinExistence type="predicted"/>
<feature type="compositionally biased region" description="Basic and acidic residues" evidence="1">
    <location>
        <begin position="106"/>
        <end position="116"/>
    </location>
</feature>
<feature type="compositionally biased region" description="Basic and acidic residues" evidence="1">
    <location>
        <begin position="493"/>
        <end position="503"/>
    </location>
</feature>
<dbReference type="EMBL" id="VSRR010004718">
    <property type="protein sequence ID" value="MPC40513.1"/>
    <property type="molecule type" value="Genomic_DNA"/>
</dbReference>
<feature type="compositionally biased region" description="Polar residues" evidence="1">
    <location>
        <begin position="356"/>
        <end position="366"/>
    </location>
</feature>
<feature type="compositionally biased region" description="Polar residues" evidence="1">
    <location>
        <begin position="469"/>
        <end position="491"/>
    </location>
</feature>
<feature type="compositionally biased region" description="Pro residues" evidence="1">
    <location>
        <begin position="30"/>
        <end position="39"/>
    </location>
</feature>
<feature type="compositionally biased region" description="Basic and acidic residues" evidence="1">
    <location>
        <begin position="609"/>
        <end position="618"/>
    </location>
</feature>
<feature type="region of interest" description="Disordered" evidence="1">
    <location>
        <begin position="354"/>
        <end position="441"/>
    </location>
</feature>
<feature type="compositionally biased region" description="Basic and acidic residues" evidence="1">
    <location>
        <begin position="574"/>
        <end position="585"/>
    </location>
</feature>
<evidence type="ECO:0000256" key="1">
    <source>
        <dbReference type="SAM" id="MobiDB-lite"/>
    </source>
</evidence>